<dbReference type="AlphaFoldDB" id="A0AAV7T9K5"/>
<proteinExistence type="predicted"/>
<gene>
    <name evidence="2" type="ORF">NDU88_005013</name>
</gene>
<keyword evidence="3" id="KW-1185">Reference proteome</keyword>
<dbReference type="Proteomes" id="UP001066276">
    <property type="component" value="Chromosome 4_1"/>
</dbReference>
<dbReference type="EMBL" id="JANPWB010000007">
    <property type="protein sequence ID" value="KAJ1173172.1"/>
    <property type="molecule type" value="Genomic_DNA"/>
</dbReference>
<evidence type="ECO:0000313" key="2">
    <source>
        <dbReference type="EMBL" id="KAJ1173172.1"/>
    </source>
</evidence>
<reference evidence="2" key="1">
    <citation type="journal article" date="2022" name="bioRxiv">
        <title>Sequencing and chromosome-scale assembly of the giantPleurodeles waltlgenome.</title>
        <authorList>
            <person name="Brown T."/>
            <person name="Elewa A."/>
            <person name="Iarovenko S."/>
            <person name="Subramanian E."/>
            <person name="Araus A.J."/>
            <person name="Petzold A."/>
            <person name="Susuki M."/>
            <person name="Suzuki K.-i.T."/>
            <person name="Hayashi T."/>
            <person name="Toyoda A."/>
            <person name="Oliveira C."/>
            <person name="Osipova E."/>
            <person name="Leigh N.D."/>
            <person name="Simon A."/>
            <person name="Yun M.H."/>
        </authorList>
    </citation>
    <scope>NUCLEOTIDE SEQUENCE</scope>
    <source>
        <strain evidence="2">20211129_DDA</strain>
        <tissue evidence="2">Liver</tissue>
    </source>
</reference>
<name>A0AAV7T9K5_PLEWA</name>
<evidence type="ECO:0000313" key="3">
    <source>
        <dbReference type="Proteomes" id="UP001066276"/>
    </source>
</evidence>
<comment type="caution">
    <text evidence="2">The sequence shown here is derived from an EMBL/GenBank/DDBJ whole genome shotgun (WGS) entry which is preliminary data.</text>
</comment>
<accession>A0AAV7T9K5</accession>
<evidence type="ECO:0000256" key="1">
    <source>
        <dbReference type="SAM" id="MobiDB-lite"/>
    </source>
</evidence>
<protein>
    <submittedName>
        <fullName evidence="2">Uncharacterized protein</fullName>
    </submittedName>
</protein>
<organism evidence="2 3">
    <name type="scientific">Pleurodeles waltl</name>
    <name type="common">Iberian ribbed newt</name>
    <dbReference type="NCBI Taxonomy" id="8319"/>
    <lineage>
        <taxon>Eukaryota</taxon>
        <taxon>Metazoa</taxon>
        <taxon>Chordata</taxon>
        <taxon>Craniata</taxon>
        <taxon>Vertebrata</taxon>
        <taxon>Euteleostomi</taxon>
        <taxon>Amphibia</taxon>
        <taxon>Batrachia</taxon>
        <taxon>Caudata</taxon>
        <taxon>Salamandroidea</taxon>
        <taxon>Salamandridae</taxon>
        <taxon>Pleurodelinae</taxon>
        <taxon>Pleurodeles</taxon>
    </lineage>
</organism>
<feature type="region of interest" description="Disordered" evidence="1">
    <location>
        <begin position="141"/>
        <end position="161"/>
    </location>
</feature>
<sequence>MAANAHLAPCTYDCVGIRSSDPALSSVGTSAVAVLSCVGMSAIVAPPGSGGLEPDGGTLEGLQAASKPERVPLVLLGSWDATAIPLTSMKEEKEPCCRSPCNLRPLVPLVRSTGNTLGQDQVWGRQVVGIPSAAFAYGTGTSSRQRAYGGSSFSDPAGSTS</sequence>